<dbReference type="CDD" id="cd06257">
    <property type="entry name" value="DnaJ"/>
    <property type="match status" value="1"/>
</dbReference>
<dbReference type="Proteomes" id="UP001060414">
    <property type="component" value="Chromosome"/>
</dbReference>
<feature type="domain" description="J" evidence="2">
    <location>
        <begin position="13"/>
        <end position="93"/>
    </location>
</feature>
<name>A0ABY5ZI54_9BACT</name>
<dbReference type="SUPFAM" id="SSF160246">
    <property type="entry name" value="EspE N-terminal domain-like"/>
    <property type="match status" value="1"/>
</dbReference>
<dbReference type="InterPro" id="IPR037257">
    <property type="entry name" value="T2SS_E_N_sf"/>
</dbReference>
<dbReference type="EMBL" id="CP092109">
    <property type="protein sequence ID" value="UWZ78823.1"/>
    <property type="molecule type" value="Genomic_DNA"/>
</dbReference>
<sequence length="252" mass="29040">MSTFFQETEVLKACRTLFGAEVWLDRRFLLYLQPDGAKAAFRKRAKETHPDRFPGEPQIQQRQSEQFQAVARAYDLVSGFLSTRDRGHWPQRSAAGSKRPPPDPSRGPRRPPAEGAAPLLSRPYQIGLFLYARGLIPYRTLIEALVWQRRQRPALGETAQRWGWLSEAAVRGILNHHSGARLFGEKAVELGLLTPFQVRTLLFYQRSRHQRLGRYFVEKGLISENELDQLVQELKAHNARVRDQRWASGRPF</sequence>
<dbReference type="SUPFAM" id="SSF46565">
    <property type="entry name" value="Chaperone J-domain"/>
    <property type="match status" value="1"/>
</dbReference>
<keyword evidence="4" id="KW-1185">Reference proteome</keyword>
<feature type="region of interest" description="Disordered" evidence="1">
    <location>
        <begin position="42"/>
        <end position="64"/>
    </location>
</feature>
<proteinExistence type="predicted"/>
<accession>A0ABY5ZI54</accession>
<dbReference type="PROSITE" id="PS50076">
    <property type="entry name" value="DNAJ_2"/>
    <property type="match status" value="1"/>
</dbReference>
<dbReference type="InterPro" id="IPR036869">
    <property type="entry name" value="J_dom_sf"/>
</dbReference>
<evidence type="ECO:0000259" key="2">
    <source>
        <dbReference type="PROSITE" id="PS50076"/>
    </source>
</evidence>
<reference evidence="3" key="1">
    <citation type="journal article" date="2022" name="Environ. Microbiol.">
        <title>Geoalkalibacter halelectricus SAP #1 sp. nov. possessing extracellular electron transfer and mineral#reducing capabilities from a haloalkaline environment.</title>
        <authorList>
            <person name="Yadav S."/>
            <person name="Singh R."/>
            <person name="Sundharam S.S."/>
            <person name="Chaudhary S."/>
            <person name="Krishnamurthi S."/>
            <person name="Patil S.A."/>
        </authorList>
    </citation>
    <scope>NUCLEOTIDE SEQUENCE</scope>
    <source>
        <strain evidence="3">SAP-1</strain>
    </source>
</reference>
<evidence type="ECO:0000256" key="1">
    <source>
        <dbReference type="SAM" id="MobiDB-lite"/>
    </source>
</evidence>
<protein>
    <submittedName>
        <fullName evidence="3">J domain-containing protein</fullName>
    </submittedName>
</protein>
<feature type="region of interest" description="Disordered" evidence="1">
    <location>
        <begin position="84"/>
        <end position="117"/>
    </location>
</feature>
<organism evidence="3 4">
    <name type="scientific">Geoalkalibacter halelectricus</name>
    <dbReference type="NCBI Taxonomy" id="2847045"/>
    <lineage>
        <taxon>Bacteria</taxon>
        <taxon>Pseudomonadati</taxon>
        <taxon>Thermodesulfobacteriota</taxon>
        <taxon>Desulfuromonadia</taxon>
        <taxon>Desulfuromonadales</taxon>
        <taxon>Geoalkalibacteraceae</taxon>
        <taxon>Geoalkalibacter</taxon>
    </lineage>
</organism>
<dbReference type="Gene3D" id="1.10.287.110">
    <property type="entry name" value="DnaJ domain"/>
    <property type="match status" value="1"/>
</dbReference>
<evidence type="ECO:0000313" key="4">
    <source>
        <dbReference type="Proteomes" id="UP001060414"/>
    </source>
</evidence>
<gene>
    <name evidence="3" type="ORF">L9S41_14210</name>
</gene>
<dbReference type="InterPro" id="IPR001623">
    <property type="entry name" value="DnaJ_domain"/>
</dbReference>
<dbReference type="RefSeq" id="WP_260747183.1">
    <property type="nucleotide sequence ID" value="NZ_CP092109.1"/>
</dbReference>
<evidence type="ECO:0000313" key="3">
    <source>
        <dbReference type="EMBL" id="UWZ78823.1"/>
    </source>
</evidence>